<gene>
    <name evidence="4" type="ORF">D0Y96_02715</name>
</gene>
<dbReference type="SMART" id="SM00448">
    <property type="entry name" value="REC"/>
    <property type="match status" value="1"/>
</dbReference>
<proteinExistence type="predicted"/>
<accession>A0A372IU97</accession>
<evidence type="ECO:0000313" key="5">
    <source>
        <dbReference type="Proteomes" id="UP000264702"/>
    </source>
</evidence>
<keyword evidence="5" id="KW-1185">Reference proteome</keyword>
<comment type="caution">
    <text evidence="4">The sequence shown here is derived from an EMBL/GenBank/DDBJ whole genome shotgun (WGS) entry which is preliminary data.</text>
</comment>
<dbReference type="InterPro" id="IPR050595">
    <property type="entry name" value="Bact_response_regulator"/>
</dbReference>
<evidence type="ECO:0000313" key="4">
    <source>
        <dbReference type="EMBL" id="RFU18485.1"/>
    </source>
</evidence>
<evidence type="ECO:0000256" key="2">
    <source>
        <dbReference type="PROSITE-ProRule" id="PRU00169"/>
    </source>
</evidence>
<dbReference type="AlphaFoldDB" id="A0A372IU97"/>
<dbReference type="PROSITE" id="PS50110">
    <property type="entry name" value="RESPONSE_REGULATORY"/>
    <property type="match status" value="1"/>
</dbReference>
<keyword evidence="1 2" id="KW-0597">Phosphoprotein</keyword>
<dbReference type="GO" id="GO:0000160">
    <property type="term" value="P:phosphorelay signal transduction system"/>
    <property type="evidence" value="ECO:0007669"/>
    <property type="project" value="InterPro"/>
</dbReference>
<feature type="domain" description="Response regulatory" evidence="3">
    <location>
        <begin position="6"/>
        <end position="117"/>
    </location>
</feature>
<protein>
    <submittedName>
        <fullName evidence="4">Response regulator</fullName>
    </submittedName>
</protein>
<name>A0A372IU97_9BACT</name>
<dbReference type="PANTHER" id="PTHR44591:SF3">
    <property type="entry name" value="RESPONSE REGULATORY DOMAIN-CONTAINING PROTEIN"/>
    <property type="match status" value="1"/>
</dbReference>
<evidence type="ECO:0000256" key="1">
    <source>
        <dbReference type="ARBA" id="ARBA00022553"/>
    </source>
</evidence>
<reference evidence="4 5" key="1">
    <citation type="submission" date="2018-08" db="EMBL/GenBank/DDBJ databases">
        <title>Acidipila sp. 4G-K13, an acidobacterium isolated from forest soil.</title>
        <authorList>
            <person name="Gao Z.-H."/>
            <person name="Qiu L.-H."/>
        </authorList>
    </citation>
    <scope>NUCLEOTIDE SEQUENCE [LARGE SCALE GENOMIC DNA]</scope>
    <source>
        <strain evidence="4 5">4G-K13</strain>
    </source>
</reference>
<organism evidence="4 5">
    <name type="scientific">Paracidobacterium acidisoli</name>
    <dbReference type="NCBI Taxonomy" id="2303751"/>
    <lineage>
        <taxon>Bacteria</taxon>
        <taxon>Pseudomonadati</taxon>
        <taxon>Acidobacteriota</taxon>
        <taxon>Terriglobia</taxon>
        <taxon>Terriglobales</taxon>
        <taxon>Acidobacteriaceae</taxon>
        <taxon>Paracidobacterium</taxon>
    </lineage>
</organism>
<sequence length="133" mass="14181">MSTDLTILCIDDEALGLQIRKAVLERAGYRVLTALDGQSGISLFLDQAIDAVILDFYMPGMDGGKVAAIMRSERPQIPIMLLSAYINLPSDTTALADLTLLKGGEPSDFLARVGQMLTASQARVDRGALGEPA</sequence>
<dbReference type="PANTHER" id="PTHR44591">
    <property type="entry name" value="STRESS RESPONSE REGULATOR PROTEIN 1"/>
    <property type="match status" value="1"/>
</dbReference>
<dbReference type="Proteomes" id="UP000264702">
    <property type="component" value="Unassembled WGS sequence"/>
</dbReference>
<dbReference type="SUPFAM" id="SSF52172">
    <property type="entry name" value="CheY-like"/>
    <property type="match status" value="1"/>
</dbReference>
<evidence type="ECO:0000259" key="3">
    <source>
        <dbReference type="PROSITE" id="PS50110"/>
    </source>
</evidence>
<dbReference type="InterPro" id="IPR011006">
    <property type="entry name" value="CheY-like_superfamily"/>
</dbReference>
<dbReference type="RefSeq" id="WP_117297780.1">
    <property type="nucleotide sequence ID" value="NZ_QVQT02000001.1"/>
</dbReference>
<dbReference type="Pfam" id="PF00072">
    <property type="entry name" value="Response_reg"/>
    <property type="match status" value="1"/>
</dbReference>
<dbReference type="EMBL" id="QVQT01000001">
    <property type="protein sequence ID" value="RFU18485.1"/>
    <property type="molecule type" value="Genomic_DNA"/>
</dbReference>
<dbReference type="OrthoDB" id="9800897at2"/>
<feature type="modified residue" description="4-aspartylphosphate" evidence="2">
    <location>
        <position position="55"/>
    </location>
</feature>
<dbReference type="InterPro" id="IPR001789">
    <property type="entry name" value="Sig_transdc_resp-reg_receiver"/>
</dbReference>
<dbReference type="Gene3D" id="3.40.50.2300">
    <property type="match status" value="1"/>
</dbReference>